<feature type="domain" description="ABC3 transporter permease C-terminal" evidence="7">
    <location>
        <begin position="688"/>
        <end position="801"/>
    </location>
</feature>
<evidence type="ECO:0000259" key="8">
    <source>
        <dbReference type="Pfam" id="PF12704"/>
    </source>
</evidence>
<feature type="domain" description="MacB-like periplasmic core" evidence="8">
    <location>
        <begin position="25"/>
        <end position="238"/>
    </location>
</feature>
<feature type="transmembrane region" description="Helical" evidence="6">
    <location>
        <begin position="685"/>
        <end position="709"/>
    </location>
</feature>
<evidence type="ECO:0000256" key="4">
    <source>
        <dbReference type="ARBA" id="ARBA00022989"/>
    </source>
</evidence>
<evidence type="ECO:0008006" key="11">
    <source>
        <dbReference type="Google" id="ProtNLM"/>
    </source>
</evidence>
<evidence type="ECO:0000256" key="5">
    <source>
        <dbReference type="ARBA" id="ARBA00023136"/>
    </source>
</evidence>
<proteinExistence type="predicted"/>
<comment type="subcellular location">
    <subcellularLocation>
        <location evidence="1">Cell membrane</location>
        <topology evidence="1">Multi-pass membrane protein</topology>
    </subcellularLocation>
</comment>
<dbReference type="PANTHER" id="PTHR30572:SF18">
    <property type="entry name" value="ABC-TYPE MACROLIDE FAMILY EXPORT SYSTEM PERMEASE COMPONENT 2"/>
    <property type="match status" value="1"/>
</dbReference>
<dbReference type="Pfam" id="PF02687">
    <property type="entry name" value="FtsX"/>
    <property type="match status" value="2"/>
</dbReference>
<dbReference type="InterPro" id="IPR050250">
    <property type="entry name" value="Macrolide_Exporter_MacB"/>
</dbReference>
<dbReference type="PANTHER" id="PTHR30572">
    <property type="entry name" value="MEMBRANE COMPONENT OF TRANSPORTER-RELATED"/>
    <property type="match status" value="1"/>
</dbReference>
<dbReference type="InterPro" id="IPR025857">
    <property type="entry name" value="MacB_PCD"/>
</dbReference>
<keyword evidence="5 6" id="KW-0472">Membrane</keyword>
<evidence type="ECO:0000256" key="1">
    <source>
        <dbReference type="ARBA" id="ARBA00004651"/>
    </source>
</evidence>
<dbReference type="GO" id="GO:0005886">
    <property type="term" value="C:plasma membrane"/>
    <property type="evidence" value="ECO:0007669"/>
    <property type="project" value="UniProtKB-SubCell"/>
</dbReference>
<protein>
    <recommendedName>
        <fullName evidence="11">ABC transporter permease</fullName>
    </recommendedName>
</protein>
<gene>
    <name evidence="9" type="ORF">CWM47_17020</name>
</gene>
<evidence type="ECO:0000259" key="7">
    <source>
        <dbReference type="Pfam" id="PF02687"/>
    </source>
</evidence>
<name>A0A2K8Z0K9_9BACT</name>
<organism evidence="9 10">
    <name type="scientific">Spirosoma pollinicola</name>
    <dbReference type="NCBI Taxonomy" id="2057025"/>
    <lineage>
        <taxon>Bacteria</taxon>
        <taxon>Pseudomonadati</taxon>
        <taxon>Bacteroidota</taxon>
        <taxon>Cytophagia</taxon>
        <taxon>Cytophagales</taxon>
        <taxon>Cytophagaceae</taxon>
        <taxon>Spirosoma</taxon>
    </lineage>
</organism>
<feature type="transmembrane region" description="Helical" evidence="6">
    <location>
        <begin position="729"/>
        <end position="753"/>
    </location>
</feature>
<dbReference type="KEGG" id="spir:CWM47_17020"/>
<evidence type="ECO:0000256" key="3">
    <source>
        <dbReference type="ARBA" id="ARBA00022692"/>
    </source>
</evidence>
<feature type="domain" description="ABC3 transporter permease C-terminal" evidence="7">
    <location>
        <begin position="299"/>
        <end position="414"/>
    </location>
</feature>
<keyword evidence="3 6" id="KW-0812">Transmembrane</keyword>
<keyword evidence="10" id="KW-1185">Reference proteome</keyword>
<dbReference type="EMBL" id="CP025096">
    <property type="protein sequence ID" value="AUD03385.1"/>
    <property type="molecule type" value="Genomic_DNA"/>
</dbReference>
<dbReference type="RefSeq" id="WP_100989453.1">
    <property type="nucleotide sequence ID" value="NZ_CP025096.1"/>
</dbReference>
<feature type="transmembrane region" description="Helical" evidence="6">
    <location>
        <begin position="429"/>
        <end position="454"/>
    </location>
</feature>
<dbReference type="Proteomes" id="UP000232883">
    <property type="component" value="Chromosome"/>
</dbReference>
<dbReference type="InterPro" id="IPR003838">
    <property type="entry name" value="ABC3_permease_C"/>
</dbReference>
<keyword evidence="4 6" id="KW-1133">Transmembrane helix</keyword>
<feature type="transmembrane region" description="Helical" evidence="6">
    <location>
        <begin position="386"/>
        <end position="408"/>
    </location>
</feature>
<feature type="transmembrane region" description="Helical" evidence="6">
    <location>
        <begin position="20"/>
        <end position="43"/>
    </location>
</feature>
<evidence type="ECO:0000256" key="6">
    <source>
        <dbReference type="SAM" id="Phobius"/>
    </source>
</evidence>
<evidence type="ECO:0000256" key="2">
    <source>
        <dbReference type="ARBA" id="ARBA00022475"/>
    </source>
</evidence>
<feature type="transmembrane region" description="Helical" evidence="6">
    <location>
        <begin position="291"/>
        <end position="317"/>
    </location>
</feature>
<dbReference type="Pfam" id="PF12704">
    <property type="entry name" value="MacB_PCD"/>
    <property type="match status" value="1"/>
</dbReference>
<dbReference type="GO" id="GO:0022857">
    <property type="term" value="F:transmembrane transporter activity"/>
    <property type="evidence" value="ECO:0007669"/>
    <property type="project" value="TreeGrafter"/>
</dbReference>
<sequence>MLTNYLKIAFRNLWRNRGYAAINVVGLGVAFCIGVFLLLTAYMHLTFDSFHTDGDRIFQTYLFSNDPENPTKSGNLPLPFAPALSADFPELEATRVMTGRKSLVEANGKYFDKLINFTDPDFLTIFSFPLLAGNRETVLRELSNIVISENMAKDLFGTANPVGKRLRMGNDGRQKDYVVTGVAADVPDNSSVRFDALVRIENVPNYQDGKDKWDNNSHTVFVKLPAQVDQAAFENRLKPFAQKYYQGAIEELRKKKAQPDARGDLFAVRLQKLANVHFNRDLSDSKGTPIAVIYVLMGMAFFILAIACINFINLSIARSFTRGREIGVRKSLGALKSSLFVQIWSESGLICVVGFLAGAVLAYLLMPAFNAQFGAKLQLAYALQPGFIALCGFVIALVTLVAGGYPAWQMAKFNTVEVLKGKVTTKRPGVLRNALIVTQFTLSCLLVCCTVIAFQQVGHLRQSPLGFDKEQVISIPVGTQVDGRQVLQRLRNKLANDPTVLALTGTSVNLGKGKDRVSSRSTVGYTNKGKKISTDVLLVDFDYLKTLKIKPLAGRDFNRAYASDSVNRVIVTQSMAKMMGVTNPVGMLLGDDDDTTGTKSQIIGVVPDFRLYSVADNANPITMYLSGSEPIHYVFVRVSPQNLSGSMEKLQKVWAEVAPQSEFMGTFLDENVDAWYQNEEQLSQILSLASGVAILLSCIGLFAIALLMVEQRTKEIGIRKVMGASIPGIVLMLSRGFIKLVLIALCIAVPLAWFGMQTWLNNYSYRIDISPWVFIGVGLSAIFIALATVSFQSIKAALMNPVKSLRSE</sequence>
<feature type="transmembrane region" description="Helical" evidence="6">
    <location>
        <begin position="338"/>
        <end position="366"/>
    </location>
</feature>
<reference evidence="9 10" key="1">
    <citation type="submission" date="2017-11" db="EMBL/GenBank/DDBJ databases">
        <title>Taxonomic description and genome sequences of Spirosoma HA7 sp. nov., isolated from pollen microhabitat of Corylus avellana.</title>
        <authorList>
            <person name="Ambika Manirajan B."/>
            <person name="Suarez C."/>
            <person name="Ratering S."/>
            <person name="Geissler-Plaum R."/>
            <person name="Cardinale M."/>
            <person name="Sylvia S."/>
        </authorList>
    </citation>
    <scope>NUCLEOTIDE SEQUENCE [LARGE SCALE GENOMIC DNA]</scope>
    <source>
        <strain evidence="9 10">HA7</strain>
    </source>
</reference>
<accession>A0A2K8Z0K9</accession>
<keyword evidence="2" id="KW-1003">Cell membrane</keyword>
<dbReference type="OrthoDB" id="5933722at2"/>
<evidence type="ECO:0000313" key="10">
    <source>
        <dbReference type="Proteomes" id="UP000232883"/>
    </source>
</evidence>
<dbReference type="AlphaFoldDB" id="A0A2K8Z0K9"/>
<evidence type="ECO:0000313" key="9">
    <source>
        <dbReference type="EMBL" id="AUD03385.1"/>
    </source>
</evidence>
<feature type="transmembrane region" description="Helical" evidence="6">
    <location>
        <begin position="773"/>
        <end position="798"/>
    </location>
</feature>